<name>A0A7V8FZ42_9BURK</name>
<dbReference type="AlphaFoldDB" id="A0A7V8FZ42"/>
<keyword evidence="4" id="KW-0804">Transcription</keyword>
<keyword evidence="3" id="KW-0238">DNA-binding</keyword>
<keyword evidence="5" id="KW-0732">Signal</keyword>
<dbReference type="Gene3D" id="3.40.190.10">
    <property type="entry name" value="Periplasmic binding protein-like II"/>
    <property type="match status" value="2"/>
</dbReference>
<dbReference type="PANTHER" id="PTHR30126">
    <property type="entry name" value="HTH-TYPE TRANSCRIPTIONAL REGULATOR"/>
    <property type="match status" value="1"/>
</dbReference>
<dbReference type="SUPFAM" id="SSF53850">
    <property type="entry name" value="Periplasmic binding protein-like II"/>
    <property type="match status" value="1"/>
</dbReference>
<comment type="similarity">
    <text evidence="1">Belongs to the LysR transcriptional regulatory family.</text>
</comment>
<evidence type="ECO:0000313" key="7">
    <source>
        <dbReference type="EMBL" id="KAF1046797.1"/>
    </source>
</evidence>
<dbReference type="Pfam" id="PF00126">
    <property type="entry name" value="HTH_1"/>
    <property type="match status" value="1"/>
</dbReference>
<comment type="caution">
    <text evidence="7">The sequence shown here is derived from an EMBL/GenBank/DDBJ whole genome shotgun (WGS) entry which is preliminary data.</text>
</comment>
<feature type="signal peptide" evidence="5">
    <location>
        <begin position="1"/>
        <end position="20"/>
    </location>
</feature>
<evidence type="ECO:0000256" key="3">
    <source>
        <dbReference type="ARBA" id="ARBA00023125"/>
    </source>
</evidence>
<dbReference type="SUPFAM" id="SSF46785">
    <property type="entry name" value="Winged helix' DNA-binding domain"/>
    <property type="match status" value="1"/>
</dbReference>
<dbReference type="InterPro" id="IPR036388">
    <property type="entry name" value="WH-like_DNA-bd_sf"/>
</dbReference>
<feature type="domain" description="HTH lysR-type" evidence="6">
    <location>
        <begin position="1"/>
        <end position="59"/>
    </location>
</feature>
<reference evidence="8" key="1">
    <citation type="journal article" date="2020" name="MBio">
        <title>Horizontal gene transfer to a defensive symbiont with a reduced genome amongst a multipartite beetle microbiome.</title>
        <authorList>
            <person name="Waterworth S.C."/>
            <person name="Florez L.V."/>
            <person name="Rees E.R."/>
            <person name="Hertweck C."/>
            <person name="Kaltenpoth M."/>
            <person name="Kwan J.C."/>
        </authorList>
    </citation>
    <scope>NUCLEOTIDE SEQUENCE [LARGE SCALE GENOMIC DNA]</scope>
</reference>
<dbReference type="PROSITE" id="PS50931">
    <property type="entry name" value="HTH_LYSR"/>
    <property type="match status" value="1"/>
</dbReference>
<evidence type="ECO:0000256" key="4">
    <source>
        <dbReference type="ARBA" id="ARBA00023163"/>
    </source>
</evidence>
<organism evidence="7 8">
    <name type="scientific">Herbaspirillum frisingense</name>
    <dbReference type="NCBI Taxonomy" id="92645"/>
    <lineage>
        <taxon>Bacteria</taxon>
        <taxon>Pseudomonadati</taxon>
        <taxon>Pseudomonadota</taxon>
        <taxon>Betaproteobacteria</taxon>
        <taxon>Burkholderiales</taxon>
        <taxon>Oxalobacteraceae</taxon>
        <taxon>Herbaspirillum</taxon>
    </lineage>
</organism>
<dbReference type="Pfam" id="PF03466">
    <property type="entry name" value="LysR_substrate"/>
    <property type="match status" value="1"/>
</dbReference>
<evidence type="ECO:0000313" key="8">
    <source>
        <dbReference type="Proteomes" id="UP000462435"/>
    </source>
</evidence>
<keyword evidence="2" id="KW-0805">Transcription regulation</keyword>
<dbReference type="PANTHER" id="PTHR30126:SF39">
    <property type="entry name" value="HTH-TYPE TRANSCRIPTIONAL REGULATOR CYSL"/>
    <property type="match status" value="1"/>
</dbReference>
<gene>
    <name evidence="7" type="primary">cynR</name>
    <name evidence="7" type="ORF">GAK35_00897</name>
</gene>
<dbReference type="InterPro" id="IPR036390">
    <property type="entry name" value="WH_DNA-bd_sf"/>
</dbReference>
<dbReference type="Proteomes" id="UP000462435">
    <property type="component" value="Unassembled WGS sequence"/>
</dbReference>
<proteinExistence type="inferred from homology"/>
<dbReference type="InterPro" id="IPR005119">
    <property type="entry name" value="LysR_subst-bd"/>
</dbReference>
<protein>
    <submittedName>
        <fullName evidence="7">HTH-type transcriptional regulator CynR</fullName>
    </submittedName>
</protein>
<dbReference type="FunFam" id="1.10.10.10:FF:000001">
    <property type="entry name" value="LysR family transcriptional regulator"/>
    <property type="match status" value="1"/>
</dbReference>
<dbReference type="GO" id="GO:0000976">
    <property type="term" value="F:transcription cis-regulatory region binding"/>
    <property type="evidence" value="ECO:0007669"/>
    <property type="project" value="TreeGrafter"/>
</dbReference>
<evidence type="ECO:0000256" key="5">
    <source>
        <dbReference type="SAM" id="SignalP"/>
    </source>
</evidence>
<feature type="chain" id="PRO_5030857597" evidence="5">
    <location>
        <begin position="21"/>
        <end position="305"/>
    </location>
</feature>
<dbReference type="GO" id="GO:0003700">
    <property type="term" value="F:DNA-binding transcription factor activity"/>
    <property type="evidence" value="ECO:0007669"/>
    <property type="project" value="InterPro"/>
</dbReference>
<accession>A0A7V8FZ42</accession>
<dbReference type="Gene3D" id="1.10.10.10">
    <property type="entry name" value="Winged helix-like DNA-binding domain superfamily/Winged helix DNA-binding domain"/>
    <property type="match status" value="1"/>
</dbReference>
<evidence type="ECO:0000256" key="1">
    <source>
        <dbReference type="ARBA" id="ARBA00009437"/>
    </source>
</evidence>
<dbReference type="EMBL" id="WNDX01000017">
    <property type="protein sequence ID" value="KAF1046797.1"/>
    <property type="molecule type" value="Genomic_DNA"/>
</dbReference>
<evidence type="ECO:0000256" key="2">
    <source>
        <dbReference type="ARBA" id="ARBA00023015"/>
    </source>
</evidence>
<sequence length="305" mass="33515">MSTIRFLRTFVAAAHGGSFAAAAEQVALTQAAVGQQMRALEAELKTTLFDKTGRNMALTPAGHLLLPRARDLLEQYDAMRRDVKDQQPIAGTLKLGSLITGMGLLSTTLAELKYLHPSLEVELRVQDQSKLMDDILGGELDAALVVERKWPDRPGLLWTQCYVETLAVVAHSSVAGPHTSIASLFAAHPFIRFDRRTPTGAHIDRIMRGMQLAPQEFLELNSLLSIVELVRKNVGFTMVPLLKNFDWESDPGLCVLHVPGRPVARRLGILESGRRSHITGVVRDELLEQLRRMPAGGRVASAYAA</sequence>
<dbReference type="InterPro" id="IPR000847">
    <property type="entry name" value="LysR_HTH_N"/>
</dbReference>
<dbReference type="PRINTS" id="PR00039">
    <property type="entry name" value="HTHLYSR"/>
</dbReference>
<evidence type="ECO:0000259" key="6">
    <source>
        <dbReference type="PROSITE" id="PS50931"/>
    </source>
</evidence>